<evidence type="ECO:0000256" key="3">
    <source>
        <dbReference type="ARBA" id="ARBA00022664"/>
    </source>
</evidence>
<evidence type="ECO:0000313" key="11">
    <source>
        <dbReference type="Proteomes" id="UP000051530"/>
    </source>
</evidence>
<evidence type="ECO:0000313" key="10">
    <source>
        <dbReference type="EMBL" id="KRH94372.1"/>
    </source>
</evidence>
<keyword evidence="6" id="KW-0508">mRNA splicing</keyword>
<evidence type="ECO:0000256" key="6">
    <source>
        <dbReference type="ARBA" id="ARBA00023187"/>
    </source>
</evidence>
<dbReference type="PROSITE" id="PS52002">
    <property type="entry name" value="SM"/>
    <property type="match status" value="1"/>
</dbReference>
<dbReference type="PANTHER" id="PTHR13829">
    <property type="entry name" value="SNRNP CORE PROTEIN FAMILY MEMBER"/>
    <property type="match status" value="1"/>
</dbReference>
<dbReference type="GO" id="GO:0003723">
    <property type="term" value="F:RNA binding"/>
    <property type="evidence" value="ECO:0007669"/>
    <property type="project" value="UniProtKB-KW"/>
</dbReference>
<feature type="domain" description="Sm" evidence="9">
    <location>
        <begin position="2"/>
        <end position="76"/>
    </location>
</feature>
<keyword evidence="5" id="KW-0694">RNA-binding</keyword>
<sequence length="109" mass="12565">MIFVLYFQKIIGQRIKIELKNGLKISGMLCSVDAFLNLKLQDIEIENIEDHPGLCDISLLSIRGSSIKLVRSRKDDDLVESLLDATRNRFIINEQREKEEKESLTSIEE</sequence>
<dbReference type="PANTHER" id="PTHR13829:SF2">
    <property type="entry name" value="U6 SNRNA-ASSOCIATED SM-LIKE PROTEIN LSM2"/>
    <property type="match status" value="1"/>
</dbReference>
<proteinExistence type="inferred from homology"/>
<keyword evidence="7" id="KW-0539">Nucleus</keyword>
<protein>
    <submittedName>
        <fullName evidence="10">U6 snRNA-associated ribonucleoprotein</fullName>
    </submittedName>
</protein>
<gene>
    <name evidence="10" type="ORF">M153_2800001881</name>
</gene>
<dbReference type="GO" id="GO:0005688">
    <property type="term" value="C:U6 snRNP"/>
    <property type="evidence" value="ECO:0007669"/>
    <property type="project" value="TreeGrafter"/>
</dbReference>
<dbReference type="AlphaFoldDB" id="A0A0R0M4C4"/>
<dbReference type="Gene3D" id="2.30.30.100">
    <property type="match status" value="1"/>
</dbReference>
<keyword evidence="11" id="KW-1185">Reference proteome</keyword>
<dbReference type="InterPro" id="IPR001163">
    <property type="entry name" value="Sm_dom_euk/arc"/>
</dbReference>
<dbReference type="Proteomes" id="UP000051530">
    <property type="component" value="Unassembled WGS sequence"/>
</dbReference>
<dbReference type="GO" id="GO:0000398">
    <property type="term" value="P:mRNA splicing, via spliceosome"/>
    <property type="evidence" value="ECO:0007669"/>
    <property type="project" value="TreeGrafter"/>
</dbReference>
<dbReference type="VEuPathDB" id="MicrosporidiaDB:M153_2800001881"/>
<dbReference type="OrthoDB" id="10256176at2759"/>
<dbReference type="GO" id="GO:1990726">
    <property type="term" value="C:Lsm1-7-Pat1 complex"/>
    <property type="evidence" value="ECO:0007669"/>
    <property type="project" value="TreeGrafter"/>
</dbReference>
<comment type="similarity">
    <text evidence="2">Belongs to the snRNP Sm proteins family.</text>
</comment>
<evidence type="ECO:0000256" key="1">
    <source>
        <dbReference type="ARBA" id="ARBA00004123"/>
    </source>
</evidence>
<dbReference type="SMART" id="SM00651">
    <property type="entry name" value="Sm"/>
    <property type="match status" value="1"/>
</dbReference>
<organism evidence="10 11">
    <name type="scientific">Pseudoloma neurophilia</name>
    <dbReference type="NCBI Taxonomy" id="146866"/>
    <lineage>
        <taxon>Eukaryota</taxon>
        <taxon>Fungi</taxon>
        <taxon>Fungi incertae sedis</taxon>
        <taxon>Microsporidia</taxon>
        <taxon>Pseudoloma</taxon>
    </lineage>
</organism>
<comment type="caution">
    <text evidence="10">The sequence shown here is derived from an EMBL/GenBank/DDBJ whole genome shotgun (WGS) entry which is preliminary data.</text>
</comment>
<dbReference type="GO" id="GO:0046540">
    <property type="term" value="C:U4/U6 x U5 tri-snRNP complex"/>
    <property type="evidence" value="ECO:0007669"/>
    <property type="project" value="TreeGrafter"/>
</dbReference>
<comment type="subcellular location">
    <subcellularLocation>
        <location evidence="1">Nucleus</location>
    </subcellularLocation>
</comment>
<dbReference type="GO" id="GO:0071011">
    <property type="term" value="C:precatalytic spliceosome"/>
    <property type="evidence" value="ECO:0007669"/>
    <property type="project" value="TreeGrafter"/>
</dbReference>
<evidence type="ECO:0000259" key="9">
    <source>
        <dbReference type="PROSITE" id="PS52002"/>
    </source>
</evidence>
<evidence type="ECO:0000256" key="2">
    <source>
        <dbReference type="ARBA" id="ARBA00006850"/>
    </source>
</evidence>
<evidence type="ECO:0000256" key="4">
    <source>
        <dbReference type="ARBA" id="ARBA00022728"/>
    </source>
</evidence>
<dbReference type="GO" id="GO:0071013">
    <property type="term" value="C:catalytic step 2 spliceosome"/>
    <property type="evidence" value="ECO:0007669"/>
    <property type="project" value="TreeGrafter"/>
</dbReference>
<evidence type="ECO:0000256" key="8">
    <source>
        <dbReference type="ARBA" id="ARBA00023274"/>
    </source>
</evidence>
<dbReference type="SUPFAM" id="SSF50182">
    <property type="entry name" value="Sm-like ribonucleoproteins"/>
    <property type="match status" value="1"/>
</dbReference>
<keyword evidence="4" id="KW-0747">Spliceosome</keyword>
<dbReference type="InterPro" id="IPR016654">
    <property type="entry name" value="U6_snRNA_Lsm2"/>
</dbReference>
<keyword evidence="3" id="KW-0507">mRNA processing</keyword>
<dbReference type="Pfam" id="PF01423">
    <property type="entry name" value="LSM"/>
    <property type="match status" value="1"/>
</dbReference>
<dbReference type="EMBL" id="LGUB01000085">
    <property type="protein sequence ID" value="KRH94372.1"/>
    <property type="molecule type" value="Genomic_DNA"/>
</dbReference>
<accession>A0A0R0M4C4</accession>
<dbReference type="InterPro" id="IPR047575">
    <property type="entry name" value="Sm"/>
</dbReference>
<dbReference type="InterPro" id="IPR010920">
    <property type="entry name" value="LSM_dom_sf"/>
</dbReference>
<reference evidence="10 11" key="1">
    <citation type="submission" date="2015-07" db="EMBL/GenBank/DDBJ databases">
        <title>The genome of Pseudoloma neurophilia, a relevant intracellular parasite of the zebrafish.</title>
        <authorList>
            <person name="Ndikumana S."/>
            <person name="Pelin A."/>
            <person name="Sanders J."/>
            <person name="Corradi N."/>
        </authorList>
    </citation>
    <scope>NUCLEOTIDE SEQUENCE [LARGE SCALE GENOMIC DNA]</scope>
    <source>
        <strain evidence="10 11">MK1</strain>
    </source>
</reference>
<evidence type="ECO:0000256" key="7">
    <source>
        <dbReference type="ARBA" id="ARBA00023242"/>
    </source>
</evidence>
<keyword evidence="8 10" id="KW-0687">Ribonucleoprotein</keyword>
<evidence type="ECO:0000256" key="5">
    <source>
        <dbReference type="ARBA" id="ARBA00022884"/>
    </source>
</evidence>
<name>A0A0R0M4C4_9MICR</name>
<dbReference type="GO" id="GO:0000932">
    <property type="term" value="C:P-body"/>
    <property type="evidence" value="ECO:0007669"/>
    <property type="project" value="TreeGrafter"/>
</dbReference>